<evidence type="ECO:0000313" key="1">
    <source>
        <dbReference type="EMBL" id="KRZ47638.1"/>
    </source>
</evidence>
<keyword evidence="3" id="KW-1185">Reference proteome</keyword>
<protein>
    <submittedName>
        <fullName evidence="1">Uncharacterized protein</fullName>
    </submittedName>
</protein>
<dbReference type="EMBL" id="JYDW01000638">
    <property type="protein sequence ID" value="KRZ47638.1"/>
    <property type="molecule type" value="Genomic_DNA"/>
</dbReference>
<evidence type="ECO:0000313" key="3">
    <source>
        <dbReference type="Proteomes" id="UP000054721"/>
    </source>
</evidence>
<dbReference type="OrthoDB" id="5931715at2759"/>
<evidence type="ECO:0000313" key="2">
    <source>
        <dbReference type="EMBL" id="KRZ48044.1"/>
    </source>
</evidence>
<dbReference type="EMBL" id="JYDW01000483">
    <property type="protein sequence ID" value="KRZ48044.1"/>
    <property type="molecule type" value="Genomic_DNA"/>
</dbReference>
<accession>A0A0V1KKH3</accession>
<proteinExistence type="predicted"/>
<dbReference type="AlphaFoldDB" id="A0A0V1KKH3"/>
<reference evidence="1 3" key="1">
    <citation type="submission" date="2015-05" db="EMBL/GenBank/DDBJ databases">
        <title>Evolution of Trichinella species and genotypes.</title>
        <authorList>
            <person name="Korhonen P.K."/>
            <person name="Edoardo P."/>
            <person name="Giuseppe L.R."/>
            <person name="Gasser R.B."/>
        </authorList>
    </citation>
    <scope>NUCLEOTIDE SEQUENCE [LARGE SCALE GENOMIC DNA]</scope>
    <source>
        <strain evidence="1">ISS10</strain>
    </source>
</reference>
<dbReference type="Proteomes" id="UP000054721">
    <property type="component" value="Unassembled WGS sequence"/>
</dbReference>
<gene>
    <name evidence="1" type="ORF">T02_3293</name>
    <name evidence="2" type="ORF">T02_568</name>
</gene>
<comment type="caution">
    <text evidence="1">The sequence shown here is derived from an EMBL/GenBank/DDBJ whole genome shotgun (WGS) entry which is preliminary data.</text>
</comment>
<sequence>MRTLLVTLIDQKCTVRTFETKDNLRKQRRLILVKIAPSAPSVCLSTVSRPVELSLQSSFQLSLAVLVRYRSHLPPALGCSLKQPDSIRSRDTMHKTSFVMGPAPALKPQSREPTN</sequence>
<organism evidence="1 3">
    <name type="scientific">Trichinella nativa</name>
    <dbReference type="NCBI Taxonomy" id="6335"/>
    <lineage>
        <taxon>Eukaryota</taxon>
        <taxon>Metazoa</taxon>
        <taxon>Ecdysozoa</taxon>
        <taxon>Nematoda</taxon>
        <taxon>Enoplea</taxon>
        <taxon>Dorylaimia</taxon>
        <taxon>Trichinellida</taxon>
        <taxon>Trichinellidae</taxon>
        <taxon>Trichinella</taxon>
    </lineage>
</organism>
<name>A0A0V1KKH3_9BILA</name>